<feature type="transmembrane region" description="Helical" evidence="1">
    <location>
        <begin position="188"/>
        <end position="207"/>
    </location>
</feature>
<feature type="transmembrane region" description="Helical" evidence="1">
    <location>
        <begin position="18"/>
        <end position="36"/>
    </location>
</feature>
<proteinExistence type="predicted"/>
<dbReference type="EMBL" id="WFIY01000004">
    <property type="protein sequence ID" value="MUM63766.1"/>
    <property type="molecule type" value="Genomic_DNA"/>
</dbReference>
<accession>A0A6A9QET3</accession>
<protein>
    <submittedName>
        <fullName evidence="2">Uncharacterized protein</fullName>
    </submittedName>
</protein>
<feature type="transmembrane region" description="Helical" evidence="1">
    <location>
        <begin position="149"/>
        <end position="168"/>
    </location>
</feature>
<keyword evidence="1" id="KW-0812">Transmembrane</keyword>
<keyword evidence="3" id="KW-1185">Reference proteome</keyword>
<dbReference type="Proteomes" id="UP000440125">
    <property type="component" value="Unassembled WGS sequence"/>
</dbReference>
<reference evidence="2 3" key="1">
    <citation type="submission" date="2019-10" db="EMBL/GenBank/DDBJ databases">
        <title>Genome Sequences from Six Type Strain Members of the Archaeal Family Sulfolobaceae: Acidianus ambivalens, Acidianus infernus, Metallosphaera prunae, Stygiolobus azoricus, Sulfolobus metallicus, and Sulfurisphaera ohwakuensis.</title>
        <authorList>
            <person name="Counts J.A."/>
            <person name="Kelly R.M."/>
        </authorList>
    </citation>
    <scope>NUCLEOTIDE SEQUENCE [LARGE SCALE GENOMIC DNA]</scope>
    <source>
        <strain evidence="2 3">DSM 3191</strain>
    </source>
</reference>
<feature type="transmembrane region" description="Helical" evidence="1">
    <location>
        <begin position="48"/>
        <end position="72"/>
    </location>
</feature>
<evidence type="ECO:0000256" key="1">
    <source>
        <dbReference type="SAM" id="Phobius"/>
    </source>
</evidence>
<evidence type="ECO:0000313" key="3">
    <source>
        <dbReference type="Proteomes" id="UP000440125"/>
    </source>
</evidence>
<organism evidence="2 3">
    <name type="scientific">Acidianus infernus</name>
    <dbReference type="NCBI Taxonomy" id="12915"/>
    <lineage>
        <taxon>Archaea</taxon>
        <taxon>Thermoproteota</taxon>
        <taxon>Thermoprotei</taxon>
        <taxon>Sulfolobales</taxon>
        <taxon>Sulfolobaceae</taxon>
        <taxon>Acidianus</taxon>
    </lineage>
</organism>
<dbReference type="RefSeq" id="WP_155862350.1">
    <property type="nucleotide sequence ID" value="NZ_WFIY01000004.1"/>
</dbReference>
<sequence length="221" mass="24956">MKSLFTYFLKQLTLSEPAAYNMLLGFIIALIIWRIIKPNIALNVSEILILSILSVGVSFILLYNSSALPFLMRFGNLRIGIYLALLYLSGEIAALLYTTLLIILYYLFSNSIAIIDMIPFILTALLVFLFLESISMFLSLLLTNGRLDCYIIVIIYPIVVVPAFIISFLKSSFNPLWIFGMLIEKTTISSSVIILSVTISILVYLNLRIINNLVKIREVIP</sequence>
<keyword evidence="1" id="KW-1133">Transmembrane helix</keyword>
<gene>
    <name evidence="2" type="ORF">D1867_00540</name>
</gene>
<dbReference type="OrthoDB" id="378507at2157"/>
<feature type="transmembrane region" description="Helical" evidence="1">
    <location>
        <begin position="84"/>
        <end position="108"/>
    </location>
</feature>
<name>A0A6A9QET3_ACIIN</name>
<comment type="caution">
    <text evidence="2">The sequence shown here is derived from an EMBL/GenBank/DDBJ whole genome shotgun (WGS) entry which is preliminary data.</text>
</comment>
<evidence type="ECO:0000313" key="2">
    <source>
        <dbReference type="EMBL" id="MUM63766.1"/>
    </source>
</evidence>
<feature type="transmembrane region" description="Helical" evidence="1">
    <location>
        <begin position="120"/>
        <end position="142"/>
    </location>
</feature>
<keyword evidence="1" id="KW-0472">Membrane</keyword>
<dbReference type="AlphaFoldDB" id="A0A6A9QET3"/>